<comment type="caution">
    <text evidence="1">The sequence shown here is derived from an EMBL/GenBank/DDBJ whole genome shotgun (WGS) entry which is preliminary data.</text>
</comment>
<gene>
    <name evidence="1" type="ORF">VNO77_19730</name>
</gene>
<sequence length="125" mass="13600">MYMLQSISSLLSCTYNTSVTVLIGPENLVIRCFGLCHLSSKNHDIYTSFSNLNSCNSYCKYDVSFVKGTGSIKNSGATSILDKHPIVDVNGNSWEEWAPVQIFSSDKLISLDISHGVGGWGSNLA</sequence>
<protein>
    <submittedName>
        <fullName evidence="1">Uncharacterized protein</fullName>
    </submittedName>
</protein>
<evidence type="ECO:0000313" key="1">
    <source>
        <dbReference type="EMBL" id="KAK7339087.1"/>
    </source>
</evidence>
<name>A0AAN9LN57_CANGL</name>
<organism evidence="1 2">
    <name type="scientific">Canavalia gladiata</name>
    <name type="common">Sword bean</name>
    <name type="synonym">Dolichos gladiatus</name>
    <dbReference type="NCBI Taxonomy" id="3824"/>
    <lineage>
        <taxon>Eukaryota</taxon>
        <taxon>Viridiplantae</taxon>
        <taxon>Streptophyta</taxon>
        <taxon>Embryophyta</taxon>
        <taxon>Tracheophyta</taxon>
        <taxon>Spermatophyta</taxon>
        <taxon>Magnoliopsida</taxon>
        <taxon>eudicotyledons</taxon>
        <taxon>Gunneridae</taxon>
        <taxon>Pentapetalae</taxon>
        <taxon>rosids</taxon>
        <taxon>fabids</taxon>
        <taxon>Fabales</taxon>
        <taxon>Fabaceae</taxon>
        <taxon>Papilionoideae</taxon>
        <taxon>50 kb inversion clade</taxon>
        <taxon>NPAAA clade</taxon>
        <taxon>indigoferoid/millettioid clade</taxon>
        <taxon>Phaseoleae</taxon>
        <taxon>Canavalia</taxon>
    </lineage>
</organism>
<proteinExistence type="predicted"/>
<evidence type="ECO:0000313" key="2">
    <source>
        <dbReference type="Proteomes" id="UP001367508"/>
    </source>
</evidence>
<accession>A0AAN9LN57</accession>
<dbReference type="AlphaFoldDB" id="A0AAN9LN57"/>
<reference evidence="1 2" key="1">
    <citation type="submission" date="2024-01" db="EMBL/GenBank/DDBJ databases">
        <title>The genomes of 5 underutilized Papilionoideae crops provide insights into root nodulation and disease resistanc.</title>
        <authorList>
            <person name="Jiang F."/>
        </authorList>
    </citation>
    <scope>NUCLEOTIDE SEQUENCE [LARGE SCALE GENOMIC DNA]</scope>
    <source>
        <strain evidence="1">LVBAO_FW01</strain>
        <tissue evidence="1">Leaves</tissue>
    </source>
</reference>
<dbReference type="Proteomes" id="UP001367508">
    <property type="component" value="Unassembled WGS sequence"/>
</dbReference>
<dbReference type="EMBL" id="JAYMYQ010000004">
    <property type="protein sequence ID" value="KAK7339087.1"/>
    <property type="molecule type" value="Genomic_DNA"/>
</dbReference>
<keyword evidence="2" id="KW-1185">Reference proteome</keyword>